<dbReference type="Pfam" id="PF00561">
    <property type="entry name" value="Abhydrolase_1"/>
    <property type="match status" value="1"/>
</dbReference>
<evidence type="ECO:0000313" key="3">
    <source>
        <dbReference type="Proteomes" id="UP001318682"/>
    </source>
</evidence>
<dbReference type="InterPro" id="IPR000073">
    <property type="entry name" value="AB_hydrolase_1"/>
</dbReference>
<dbReference type="PANTHER" id="PTHR43798">
    <property type="entry name" value="MONOACYLGLYCEROL LIPASE"/>
    <property type="match status" value="1"/>
</dbReference>
<dbReference type="GO" id="GO:0004806">
    <property type="term" value="F:triacylglycerol lipase activity"/>
    <property type="evidence" value="ECO:0007669"/>
    <property type="project" value="UniProtKB-EC"/>
</dbReference>
<keyword evidence="3" id="KW-1185">Reference proteome</keyword>
<evidence type="ECO:0000313" key="2">
    <source>
        <dbReference type="EMBL" id="WVX48335.1"/>
    </source>
</evidence>
<accession>A0ABZ2BQS2</accession>
<dbReference type="SUPFAM" id="SSF53474">
    <property type="entry name" value="alpha/beta-Hydrolases"/>
    <property type="match status" value="1"/>
</dbReference>
<keyword evidence="2" id="KW-0378">Hydrolase</keyword>
<dbReference type="Proteomes" id="UP001318682">
    <property type="component" value="Chromosome"/>
</dbReference>
<dbReference type="Gene3D" id="3.40.50.1820">
    <property type="entry name" value="alpha/beta hydrolase"/>
    <property type="match status" value="1"/>
</dbReference>
<dbReference type="PANTHER" id="PTHR43798:SF33">
    <property type="entry name" value="HYDROLASE, PUTATIVE (AFU_ORTHOLOGUE AFUA_2G14860)-RELATED"/>
    <property type="match status" value="1"/>
</dbReference>
<dbReference type="PRINTS" id="PR00412">
    <property type="entry name" value="EPOXHYDRLASE"/>
</dbReference>
<dbReference type="EC" id="3.1.1.3" evidence="2"/>
<reference evidence="2 3" key="1">
    <citation type="submission" date="2015-07" db="EMBL/GenBank/DDBJ databases">
        <authorList>
            <person name="Voget S."/>
            <person name="Dogs M."/>
            <person name="Brinkhoff T.H."/>
            <person name="Daniel R."/>
        </authorList>
    </citation>
    <scope>NUCLEOTIDE SEQUENCE [LARGE SCALE GENOMIC DNA]</scope>
    <source>
        <strain evidence="2 3">B14</strain>
    </source>
</reference>
<protein>
    <submittedName>
        <fullName evidence="2">Lipase 1</fullName>
        <ecNumber evidence="2">3.1.1.3</ecNumber>
    </submittedName>
</protein>
<dbReference type="EMBL" id="CP143423">
    <property type="protein sequence ID" value="WVX48335.1"/>
    <property type="molecule type" value="Genomic_DNA"/>
</dbReference>
<sequence length="317" mass="34358">MKRLILRSLVGLFAIVLVIAVAWTTAPIKVAGVLLKLNNLSAGLTAKSIETEAGTIHYLEGGEGETILLIHGIYARKEHWVEMMRHLVSNYHVIAIDLPGFGNNARLPVGDYALDRQQVHLRSILDALDLAQVHIGANSMGAYVATLLAHQHPERVASIAFIGSPLGVSTPIQSDMDRALAIGHKPLVVRSEPDFAARHDWLTPKMPYVPGPILQSWMADEVSTADHNAQVWAAVHDQSSVPTVLELAPALAMPSLVIWCQPDRIFHVSGARVLGDALPASTRATPENCGHLPMLDQPTQVAEIYVHFLQSAALTTP</sequence>
<reference evidence="3" key="2">
    <citation type="submission" date="2024-01" db="EMBL/GenBank/DDBJ databases">
        <title>Roseobacter fucihabitans sp. nov., isolated from the brown alga Fucus spiralis.</title>
        <authorList>
            <person name="Hahnke S."/>
            <person name="Berger M."/>
            <person name="Schlingloff A."/>
            <person name="Athale I."/>
            <person name="Neumann-Schaal M."/>
            <person name="Adenaya A."/>
            <person name="Poehlein A."/>
            <person name="Daniel R."/>
            <person name="Pertersen J."/>
            <person name="Brinkhoff T."/>
        </authorList>
    </citation>
    <scope>NUCLEOTIDE SEQUENCE [LARGE SCALE GENOMIC DNA]</scope>
    <source>
        <strain evidence="3">B14</strain>
    </source>
</reference>
<organism evidence="2 3">
    <name type="scientific">Roseobacter fucihabitans</name>
    <dbReference type="NCBI Taxonomy" id="1537242"/>
    <lineage>
        <taxon>Bacteria</taxon>
        <taxon>Pseudomonadati</taxon>
        <taxon>Pseudomonadota</taxon>
        <taxon>Alphaproteobacteria</taxon>
        <taxon>Rhodobacterales</taxon>
        <taxon>Roseobacteraceae</taxon>
        <taxon>Roseobacter</taxon>
    </lineage>
</organism>
<feature type="domain" description="AB hydrolase-1" evidence="1">
    <location>
        <begin position="66"/>
        <end position="176"/>
    </location>
</feature>
<gene>
    <name evidence="2" type="primary">lip1</name>
    <name evidence="2" type="ORF">ROLI_014150</name>
</gene>
<proteinExistence type="predicted"/>
<name>A0ABZ2BQS2_9RHOB</name>
<dbReference type="PRINTS" id="PR00111">
    <property type="entry name" value="ABHYDROLASE"/>
</dbReference>
<dbReference type="InterPro" id="IPR000639">
    <property type="entry name" value="Epox_hydrolase-like"/>
</dbReference>
<dbReference type="InterPro" id="IPR050266">
    <property type="entry name" value="AB_hydrolase_sf"/>
</dbReference>
<dbReference type="InterPro" id="IPR029058">
    <property type="entry name" value="AB_hydrolase_fold"/>
</dbReference>
<evidence type="ECO:0000259" key="1">
    <source>
        <dbReference type="Pfam" id="PF00561"/>
    </source>
</evidence>